<evidence type="ECO:0000313" key="4">
    <source>
        <dbReference type="Proteomes" id="UP000236754"/>
    </source>
</evidence>
<feature type="region of interest" description="Disordered" evidence="1">
    <location>
        <begin position="371"/>
        <end position="391"/>
    </location>
</feature>
<reference evidence="3 4" key="1">
    <citation type="submission" date="2016-10" db="EMBL/GenBank/DDBJ databases">
        <authorList>
            <person name="de Groot N.N."/>
        </authorList>
    </citation>
    <scope>NUCLEOTIDE SEQUENCE [LARGE SCALE GENOMIC DNA]</scope>
    <source>
        <strain evidence="3 4">CGMCC 4.2023</strain>
    </source>
</reference>
<dbReference type="Pfam" id="PF13360">
    <property type="entry name" value="PQQ_2"/>
    <property type="match status" value="2"/>
</dbReference>
<dbReference type="Gene3D" id="2.130.10.10">
    <property type="entry name" value="YVTN repeat-like/Quinoprotein amine dehydrogenase"/>
    <property type="match status" value="2"/>
</dbReference>
<dbReference type="InterPro" id="IPR015943">
    <property type="entry name" value="WD40/YVTN_repeat-like_dom_sf"/>
</dbReference>
<feature type="domain" description="Pyrrolo-quinoline quinone repeat" evidence="2">
    <location>
        <begin position="80"/>
        <end position="188"/>
    </location>
</feature>
<dbReference type="InterPro" id="IPR002372">
    <property type="entry name" value="PQQ_rpt_dom"/>
</dbReference>
<protein>
    <submittedName>
        <fullName evidence="3">PQQ-like domain-containing protein</fullName>
    </submittedName>
</protein>
<name>A0A1H6E3V7_9ACTN</name>
<dbReference type="Proteomes" id="UP000236754">
    <property type="component" value="Unassembled WGS sequence"/>
</dbReference>
<sequence>MRMSKARAVLAAVVVAALAVGGWLVLRGGPDYHEQAGGPQGAFPTAAASGAPAAPGRVVRQTSQSYGVDGGLSIDQAAEGIVARGLETGKVYWRYGRSGTDLGQVDFTGDGRTVATWWRDGVVAAIDVRTGKPRWHTKVTYGDPVGSSNTFAAIDVVSGLVVVESVNGITAFAEDGGKRVWRGAVPKDCTLSSGGVFAMRGVVVARAKCAGKGDSDDDLPLLAFDTHSGAVGWRVDSGINHLRPVDDHTLVTSLWSGEGVGAVVDVAGRAPHVSTWPLPALRPSVAAGDGIMLSVDNTVRALDGTLVAYDVAGRRTAWTHHPAKGTRFGLPLIEDGRVYVVQQAPLASNRAPKAAPSDLLVLDARTGRQLDSMRLPPVAPASSEPGDPDTALAPWQAAAGVVTVRWNGMLAGTTADLLVVGSPSGQVR</sequence>
<keyword evidence="4" id="KW-1185">Reference proteome</keyword>
<proteinExistence type="predicted"/>
<gene>
    <name evidence="3" type="ORF">SAMN05216223_125127</name>
</gene>
<evidence type="ECO:0000259" key="2">
    <source>
        <dbReference type="Pfam" id="PF13360"/>
    </source>
</evidence>
<feature type="domain" description="Pyrrolo-quinoline quinone repeat" evidence="2">
    <location>
        <begin position="223"/>
        <end position="375"/>
    </location>
</feature>
<dbReference type="InterPro" id="IPR011044">
    <property type="entry name" value="Quino_amine_DH_bsu"/>
</dbReference>
<dbReference type="EMBL" id="FNVU01000025">
    <property type="protein sequence ID" value="SEG92322.1"/>
    <property type="molecule type" value="Genomic_DNA"/>
</dbReference>
<dbReference type="PANTHER" id="PTHR34512:SF30">
    <property type="entry name" value="OUTER MEMBRANE PROTEIN ASSEMBLY FACTOR BAMB"/>
    <property type="match status" value="1"/>
</dbReference>
<accession>A0A1H6E3V7</accession>
<dbReference type="AlphaFoldDB" id="A0A1H6E3V7"/>
<evidence type="ECO:0000313" key="3">
    <source>
        <dbReference type="EMBL" id="SEG92322.1"/>
    </source>
</evidence>
<organism evidence="3 4">
    <name type="scientific">Actinacidiphila yanglinensis</name>
    <dbReference type="NCBI Taxonomy" id="310779"/>
    <lineage>
        <taxon>Bacteria</taxon>
        <taxon>Bacillati</taxon>
        <taxon>Actinomycetota</taxon>
        <taxon>Actinomycetes</taxon>
        <taxon>Kitasatosporales</taxon>
        <taxon>Streptomycetaceae</taxon>
        <taxon>Actinacidiphila</taxon>
    </lineage>
</organism>
<evidence type="ECO:0000256" key="1">
    <source>
        <dbReference type="SAM" id="MobiDB-lite"/>
    </source>
</evidence>
<dbReference type="PANTHER" id="PTHR34512">
    <property type="entry name" value="CELL SURFACE PROTEIN"/>
    <property type="match status" value="1"/>
</dbReference>
<dbReference type="SUPFAM" id="SSF50969">
    <property type="entry name" value="YVTN repeat-like/Quinoprotein amine dehydrogenase"/>
    <property type="match status" value="1"/>
</dbReference>